<keyword evidence="5" id="KW-0862">Zinc</keyword>
<feature type="domain" description="C2H2-type" evidence="11">
    <location>
        <begin position="556"/>
        <end position="583"/>
    </location>
</feature>
<evidence type="ECO:0000256" key="7">
    <source>
        <dbReference type="ARBA" id="ARBA00023125"/>
    </source>
</evidence>
<dbReference type="Gene3D" id="3.30.160.60">
    <property type="entry name" value="Classic Zinc Finger"/>
    <property type="match status" value="7"/>
</dbReference>
<dbReference type="GO" id="GO:0008270">
    <property type="term" value="F:zinc ion binding"/>
    <property type="evidence" value="ECO:0007669"/>
    <property type="project" value="UniProtKB-KW"/>
</dbReference>
<evidence type="ECO:0000256" key="10">
    <source>
        <dbReference type="PROSITE-ProRule" id="PRU00042"/>
    </source>
</evidence>
<dbReference type="GO" id="GO:0010468">
    <property type="term" value="P:regulation of gene expression"/>
    <property type="evidence" value="ECO:0007669"/>
    <property type="project" value="TreeGrafter"/>
</dbReference>
<keyword evidence="4 10" id="KW-0863">Zinc-finger</keyword>
<dbReference type="SUPFAM" id="SSF57667">
    <property type="entry name" value="beta-beta-alpha zinc fingers"/>
    <property type="match status" value="4"/>
</dbReference>
<feature type="domain" description="C2H2-type" evidence="11">
    <location>
        <begin position="472"/>
        <end position="499"/>
    </location>
</feature>
<dbReference type="PANTHER" id="PTHR16515:SF49">
    <property type="entry name" value="GASTRULA ZINC FINGER PROTEIN XLCGF49.1-LIKE-RELATED"/>
    <property type="match status" value="1"/>
</dbReference>
<evidence type="ECO:0000259" key="11">
    <source>
        <dbReference type="PROSITE" id="PS50157"/>
    </source>
</evidence>
<dbReference type="FunFam" id="3.30.160.60:FF:000303">
    <property type="entry name" value="Zinc finger protein 41"/>
    <property type="match status" value="1"/>
</dbReference>
<dbReference type="EMBL" id="BGPR01036254">
    <property type="protein sequence ID" value="GBO11386.1"/>
    <property type="molecule type" value="Genomic_DNA"/>
</dbReference>
<keyword evidence="2" id="KW-0479">Metal-binding</keyword>
<protein>
    <submittedName>
        <fullName evidence="12">Zinc finger protein 99</fullName>
    </submittedName>
</protein>
<evidence type="ECO:0000313" key="12">
    <source>
        <dbReference type="EMBL" id="GBO11386.1"/>
    </source>
</evidence>
<dbReference type="GO" id="GO:1990837">
    <property type="term" value="F:sequence-specific double-stranded DNA binding"/>
    <property type="evidence" value="ECO:0007669"/>
    <property type="project" value="UniProtKB-ARBA"/>
</dbReference>
<dbReference type="FunFam" id="3.30.160.60:FF:000446">
    <property type="entry name" value="Zinc finger protein"/>
    <property type="match status" value="1"/>
</dbReference>
<dbReference type="PANTHER" id="PTHR16515">
    <property type="entry name" value="PR DOMAIN ZINC FINGER PROTEIN"/>
    <property type="match status" value="1"/>
</dbReference>
<reference evidence="12 13" key="1">
    <citation type="journal article" date="2019" name="Sci. Rep.">
        <title>Orb-weaving spider Araneus ventricosus genome elucidates the spidroin gene catalogue.</title>
        <authorList>
            <person name="Kono N."/>
            <person name="Nakamura H."/>
            <person name="Ohtoshi R."/>
            <person name="Moran D.A.P."/>
            <person name="Shinohara A."/>
            <person name="Yoshida Y."/>
            <person name="Fujiwara M."/>
            <person name="Mori M."/>
            <person name="Tomita M."/>
            <person name="Arakawa K."/>
        </authorList>
    </citation>
    <scope>NUCLEOTIDE SEQUENCE [LARGE SCALE GENOMIC DNA]</scope>
</reference>
<dbReference type="InterPro" id="IPR013087">
    <property type="entry name" value="Znf_C2H2_type"/>
</dbReference>
<evidence type="ECO:0000313" key="13">
    <source>
        <dbReference type="Proteomes" id="UP000499080"/>
    </source>
</evidence>
<gene>
    <name evidence="12" type="primary">ZNF99_8</name>
    <name evidence="12" type="ORF">AVEN_268229_1</name>
</gene>
<dbReference type="PROSITE" id="PS00028">
    <property type="entry name" value="ZINC_FINGER_C2H2_1"/>
    <property type="match status" value="5"/>
</dbReference>
<evidence type="ECO:0000256" key="4">
    <source>
        <dbReference type="ARBA" id="ARBA00022771"/>
    </source>
</evidence>
<feature type="domain" description="C2H2-type" evidence="11">
    <location>
        <begin position="584"/>
        <end position="611"/>
    </location>
</feature>
<comment type="caution">
    <text evidence="12">The sequence shown here is derived from an EMBL/GenBank/DDBJ whole genome shotgun (WGS) entry which is preliminary data.</text>
</comment>
<dbReference type="Pfam" id="PF00096">
    <property type="entry name" value="zf-C2H2"/>
    <property type="match status" value="4"/>
</dbReference>
<keyword evidence="8" id="KW-0804">Transcription</keyword>
<dbReference type="FunFam" id="3.30.160.60:FF:000621">
    <property type="entry name" value="FLT3-interacting zinc finger 1"/>
    <property type="match status" value="1"/>
</dbReference>
<dbReference type="GO" id="GO:0003682">
    <property type="term" value="F:chromatin binding"/>
    <property type="evidence" value="ECO:0007669"/>
    <property type="project" value="UniProtKB-ARBA"/>
</dbReference>
<keyword evidence="3" id="KW-0677">Repeat</keyword>
<evidence type="ECO:0000256" key="3">
    <source>
        <dbReference type="ARBA" id="ARBA00022737"/>
    </source>
</evidence>
<comment type="subcellular location">
    <subcellularLocation>
        <location evidence="1">Nucleus</location>
    </subcellularLocation>
</comment>
<evidence type="ECO:0000256" key="2">
    <source>
        <dbReference type="ARBA" id="ARBA00022723"/>
    </source>
</evidence>
<evidence type="ECO:0000256" key="1">
    <source>
        <dbReference type="ARBA" id="ARBA00004123"/>
    </source>
</evidence>
<feature type="domain" description="C2H2-type" evidence="11">
    <location>
        <begin position="444"/>
        <end position="471"/>
    </location>
</feature>
<name>A0A4Y2UIC8_ARAVE</name>
<dbReference type="GO" id="GO:0005634">
    <property type="term" value="C:nucleus"/>
    <property type="evidence" value="ECO:0007669"/>
    <property type="project" value="UniProtKB-SubCell"/>
</dbReference>
<proteinExistence type="predicted"/>
<dbReference type="Pfam" id="PF12874">
    <property type="entry name" value="zf-met"/>
    <property type="match status" value="1"/>
</dbReference>
<keyword evidence="13" id="KW-1185">Reference proteome</keyword>
<organism evidence="12 13">
    <name type="scientific">Araneus ventricosus</name>
    <name type="common">Orbweaver spider</name>
    <name type="synonym">Epeira ventricosa</name>
    <dbReference type="NCBI Taxonomy" id="182803"/>
    <lineage>
        <taxon>Eukaryota</taxon>
        <taxon>Metazoa</taxon>
        <taxon>Ecdysozoa</taxon>
        <taxon>Arthropoda</taxon>
        <taxon>Chelicerata</taxon>
        <taxon>Arachnida</taxon>
        <taxon>Araneae</taxon>
        <taxon>Araneomorphae</taxon>
        <taxon>Entelegynae</taxon>
        <taxon>Araneoidea</taxon>
        <taxon>Araneidae</taxon>
        <taxon>Araneus</taxon>
    </lineage>
</organism>
<feature type="domain" description="C2H2-type" evidence="11">
    <location>
        <begin position="500"/>
        <end position="527"/>
    </location>
</feature>
<dbReference type="PROSITE" id="PS50157">
    <property type="entry name" value="ZINC_FINGER_C2H2_2"/>
    <property type="match status" value="6"/>
</dbReference>
<evidence type="ECO:0000256" key="5">
    <source>
        <dbReference type="ARBA" id="ARBA00022833"/>
    </source>
</evidence>
<dbReference type="AlphaFoldDB" id="A0A4Y2UIC8"/>
<sequence>MAELACFDCFTTYNSLIGNYCLNGWWIPGVANGNATAQAVEKELDSLKQESTHGPCVQINATTSVDTELVSINPEFYDENYLSNQVTYGNDQTTYSSQDYTTGGATNQLMAMNSEQNHVEQCAISNLNNSALFRRYEPGTNDCNMAMRFSFPNSEMPSNMDRLTSMVCQLGLDEDDLNIPSIPNSSNNTPDFATVSGSINNLKTFEFPTQDAFEDIQTRTKIQNDPSKFISNLVEGNEASEMTNESRIINEERGRITHQLIMGNEFTTEMTVDNIQLTEMYQPFSRHGPNTQRILVKGDLDNLINNSAVREADPSRHLMLRNIYNVHNKHESSLHTGSLNDQVSLIRTDPELMWHKCTNASTENKIGLNDTNFRRGLEESAMIGISYTEKSDSVEDCHVDAAHAPAGPSVSLLNERNISVCLKKFQSDGNVKRHSVVNTGVKQFICNVCQKLFKQKSHLKTHLFIHEEIKPYRCNICGKSFTQKTNLQRHGLVHPGQKPVTCEVCGKGFKGKKDLNSHLPIHTGEKLYSCEVSGKVFSRKDSLNQHAIIHKDDKPFECEVCGKAFIRKDCLRKHALIHKDDKPFECEVCGKAFVRKDCLRKHAHIHKDDKPFECKACGKSFRRKFFESTCLYS</sequence>
<feature type="domain" description="C2H2-type" evidence="11">
    <location>
        <begin position="528"/>
        <end position="555"/>
    </location>
</feature>
<keyword evidence="9" id="KW-0539">Nucleus</keyword>
<dbReference type="InterPro" id="IPR036236">
    <property type="entry name" value="Znf_C2H2_sf"/>
</dbReference>
<dbReference type="FunFam" id="3.30.160.60:FF:000690">
    <property type="entry name" value="Zinc finger protein 354C"/>
    <property type="match status" value="1"/>
</dbReference>
<dbReference type="FunFam" id="3.30.160.60:FF:000534">
    <property type="entry name" value="zinc finger protein 674"/>
    <property type="match status" value="1"/>
</dbReference>
<keyword evidence="6" id="KW-0805">Transcription regulation</keyword>
<dbReference type="FunFam" id="3.30.160.60:FF:001450">
    <property type="entry name" value="zinc finger protein 774"/>
    <property type="match status" value="1"/>
</dbReference>
<dbReference type="InterPro" id="IPR050331">
    <property type="entry name" value="Zinc_finger"/>
</dbReference>
<evidence type="ECO:0000256" key="8">
    <source>
        <dbReference type="ARBA" id="ARBA00023163"/>
    </source>
</evidence>
<dbReference type="Proteomes" id="UP000499080">
    <property type="component" value="Unassembled WGS sequence"/>
</dbReference>
<evidence type="ECO:0000256" key="9">
    <source>
        <dbReference type="ARBA" id="ARBA00023242"/>
    </source>
</evidence>
<dbReference type="OrthoDB" id="6571533at2759"/>
<keyword evidence="7" id="KW-0238">DNA-binding</keyword>
<dbReference type="SMART" id="SM00355">
    <property type="entry name" value="ZnF_C2H2"/>
    <property type="match status" value="6"/>
</dbReference>
<accession>A0A4Y2UIC8</accession>
<evidence type="ECO:0000256" key="6">
    <source>
        <dbReference type="ARBA" id="ARBA00023015"/>
    </source>
</evidence>